<dbReference type="InterPro" id="IPR037459">
    <property type="entry name" value="RhgT-like"/>
</dbReference>
<protein>
    <submittedName>
        <fullName evidence="4">Rhamnogalacturonan acetylesterase</fullName>
    </submittedName>
</protein>
<dbReference type="Gene3D" id="3.40.50.1110">
    <property type="entry name" value="SGNH hydrolase"/>
    <property type="match status" value="1"/>
</dbReference>
<name>A0ABR7XZ72_9SPHI</name>
<evidence type="ECO:0000256" key="1">
    <source>
        <dbReference type="ARBA" id="ARBA00008668"/>
    </source>
</evidence>
<dbReference type="SUPFAM" id="SSF52266">
    <property type="entry name" value="SGNH hydrolase"/>
    <property type="match status" value="1"/>
</dbReference>
<evidence type="ECO:0000259" key="3">
    <source>
        <dbReference type="Pfam" id="PF13472"/>
    </source>
</evidence>
<dbReference type="Proteomes" id="UP000606494">
    <property type="component" value="Unassembled WGS sequence"/>
</dbReference>
<evidence type="ECO:0000313" key="4">
    <source>
        <dbReference type="EMBL" id="MBD1424345.1"/>
    </source>
</evidence>
<dbReference type="InterPro" id="IPR036514">
    <property type="entry name" value="SGNH_hydro_sf"/>
</dbReference>
<dbReference type="RefSeq" id="WP_190307495.1">
    <property type="nucleotide sequence ID" value="NZ_JACNYK010000001.1"/>
</dbReference>
<dbReference type="InterPro" id="IPR013830">
    <property type="entry name" value="SGNH_hydro"/>
</dbReference>
<comment type="caution">
    <text evidence="4">The sequence shown here is derived from an EMBL/GenBank/DDBJ whole genome shotgun (WGS) entry which is preliminary data.</text>
</comment>
<dbReference type="PANTHER" id="PTHR43695:SF1">
    <property type="entry name" value="RHAMNOGALACTURONAN ACETYLESTERASE"/>
    <property type="match status" value="1"/>
</dbReference>
<gene>
    <name evidence="4" type="ORF">H8B17_02025</name>
</gene>
<keyword evidence="5" id="KW-1185">Reference proteome</keyword>
<evidence type="ECO:0000256" key="2">
    <source>
        <dbReference type="ARBA" id="ARBA00022801"/>
    </source>
</evidence>
<evidence type="ECO:0000313" key="5">
    <source>
        <dbReference type="Proteomes" id="UP000606494"/>
    </source>
</evidence>
<reference evidence="4 5" key="1">
    <citation type="submission" date="2020-08" db="EMBL/GenBank/DDBJ databases">
        <title>Sphingobacterium sp. DN00404 isolated from aquaculture water.</title>
        <authorList>
            <person name="Zhang M."/>
        </authorList>
    </citation>
    <scope>NUCLEOTIDE SEQUENCE [LARGE SCALE GENOMIC DNA]</scope>
    <source>
        <strain evidence="4 5">KCTC 32294</strain>
    </source>
</reference>
<dbReference type="CDD" id="cd01821">
    <property type="entry name" value="Rhamnogalacturan_acetylesterase_like"/>
    <property type="match status" value="1"/>
</dbReference>
<sequence length="259" mass="29148">MMKANKNLFLVVFLIVCCAFKWPKENITVYSIGDSTMSKANTADNYPGRGWMQMIDPFFDESVKVVNQGASGRSSKSYRDEGHWNKVITRVKAGDYVFIQFGHNDAKEDSLRHTDPQTTFKENIQNYVNEARAKNANPILFTSIVRRKFDKKGKLVDTHGEYVTVVRKLAAEMDVPLIDLNKMTAEVVENLGPEESKKLYIYVEPGVTAKLPNGKKDDTHLCEAGAIKVAELAIKGLRDIKSPLVEYLKNDGEKVSPIK</sequence>
<dbReference type="PANTHER" id="PTHR43695">
    <property type="entry name" value="PUTATIVE (AFU_ORTHOLOGUE AFUA_2G17250)-RELATED"/>
    <property type="match status" value="1"/>
</dbReference>
<keyword evidence="2" id="KW-0378">Hydrolase</keyword>
<dbReference type="EMBL" id="JACNYK010000001">
    <property type="protein sequence ID" value="MBD1424345.1"/>
    <property type="molecule type" value="Genomic_DNA"/>
</dbReference>
<proteinExistence type="inferred from homology"/>
<accession>A0ABR7XZ72</accession>
<feature type="domain" description="SGNH hydrolase-type esterase" evidence="3">
    <location>
        <begin position="32"/>
        <end position="184"/>
    </location>
</feature>
<organism evidence="4 5">
    <name type="scientific">Sphingobacterium arenae</name>
    <dbReference type="NCBI Taxonomy" id="1280598"/>
    <lineage>
        <taxon>Bacteria</taxon>
        <taxon>Pseudomonadati</taxon>
        <taxon>Bacteroidota</taxon>
        <taxon>Sphingobacteriia</taxon>
        <taxon>Sphingobacteriales</taxon>
        <taxon>Sphingobacteriaceae</taxon>
        <taxon>Sphingobacterium</taxon>
    </lineage>
</organism>
<comment type="similarity">
    <text evidence="1">Belongs to the 'GDSL' lipolytic enzyme family.</text>
</comment>
<dbReference type="Pfam" id="PF13472">
    <property type="entry name" value="Lipase_GDSL_2"/>
    <property type="match status" value="1"/>
</dbReference>